<dbReference type="Pfam" id="PF26639">
    <property type="entry name" value="Het-6_barrel"/>
    <property type="match status" value="1"/>
</dbReference>
<keyword evidence="3" id="KW-1185">Reference proteome</keyword>
<dbReference type="InterPro" id="IPR052895">
    <property type="entry name" value="HetReg/Transcr_Mod"/>
</dbReference>
<evidence type="ECO:0000313" key="2">
    <source>
        <dbReference type="EMBL" id="PMD45964.1"/>
    </source>
</evidence>
<evidence type="ECO:0000259" key="1">
    <source>
        <dbReference type="Pfam" id="PF06985"/>
    </source>
</evidence>
<proteinExistence type="predicted"/>
<dbReference type="PANTHER" id="PTHR24148">
    <property type="entry name" value="ANKYRIN REPEAT DOMAIN-CONTAINING PROTEIN 39 HOMOLOG-RELATED"/>
    <property type="match status" value="1"/>
</dbReference>
<dbReference type="EMBL" id="KZ613939">
    <property type="protein sequence ID" value="PMD45964.1"/>
    <property type="molecule type" value="Genomic_DNA"/>
</dbReference>
<name>A0A2J6S5C6_HYAVF</name>
<dbReference type="Proteomes" id="UP000235786">
    <property type="component" value="Unassembled WGS sequence"/>
</dbReference>
<dbReference type="InterPro" id="IPR010730">
    <property type="entry name" value="HET"/>
</dbReference>
<reference evidence="2 3" key="1">
    <citation type="submission" date="2016-04" db="EMBL/GenBank/DDBJ databases">
        <title>A degradative enzymes factory behind the ericoid mycorrhizal symbiosis.</title>
        <authorList>
            <consortium name="DOE Joint Genome Institute"/>
            <person name="Martino E."/>
            <person name="Morin E."/>
            <person name="Grelet G."/>
            <person name="Kuo A."/>
            <person name="Kohler A."/>
            <person name="Daghino S."/>
            <person name="Barry K."/>
            <person name="Choi C."/>
            <person name="Cichocki N."/>
            <person name="Clum A."/>
            <person name="Copeland A."/>
            <person name="Hainaut M."/>
            <person name="Haridas S."/>
            <person name="Labutti K."/>
            <person name="Lindquist E."/>
            <person name="Lipzen A."/>
            <person name="Khouja H.-R."/>
            <person name="Murat C."/>
            <person name="Ohm R."/>
            <person name="Olson A."/>
            <person name="Spatafora J."/>
            <person name="Veneault-Fourrey C."/>
            <person name="Henrissat B."/>
            <person name="Grigoriev I."/>
            <person name="Martin F."/>
            <person name="Perotto S."/>
        </authorList>
    </citation>
    <scope>NUCLEOTIDE SEQUENCE [LARGE SCALE GENOMIC DNA]</scope>
    <source>
        <strain evidence="2 3">F</strain>
    </source>
</reference>
<organism evidence="2 3">
    <name type="scientific">Hyaloscypha variabilis (strain UAMH 11265 / GT02V1 / F)</name>
    <name type="common">Meliniomyces variabilis</name>
    <dbReference type="NCBI Taxonomy" id="1149755"/>
    <lineage>
        <taxon>Eukaryota</taxon>
        <taxon>Fungi</taxon>
        <taxon>Dikarya</taxon>
        <taxon>Ascomycota</taxon>
        <taxon>Pezizomycotina</taxon>
        <taxon>Leotiomycetes</taxon>
        <taxon>Helotiales</taxon>
        <taxon>Hyaloscyphaceae</taxon>
        <taxon>Hyaloscypha</taxon>
        <taxon>Hyaloscypha variabilis</taxon>
    </lineage>
</organism>
<dbReference type="STRING" id="1149755.A0A2J6S5C6"/>
<gene>
    <name evidence="2" type="ORF">L207DRAFT_506955</name>
</gene>
<protein>
    <submittedName>
        <fullName evidence="2">HET-domain-containing protein</fullName>
    </submittedName>
</protein>
<dbReference type="OrthoDB" id="2157530at2759"/>
<sequence length="768" mass="87619">MDDIPSSYIFVALIIATFLANESRSCIKACLAERLDVPEECFRYDRLRCSNEVRLLRLHAGAPWERLGCDIIQCSKEELPRYQAISYTWGQKTQSHLVWINNQPLRIPANAHEVLHRLRRRKKSRCLWIDSICIDQSEDGKGEKPQQLDMMGHIYSKATKVLVWLGDSGDSPRAVLFLRVLSAAFCERQVHFSRTRADWTALIALLKQPWFERIWVLQEVAKGKEVVFLYGPHMFKWETLIPVISGLFDPPLATLGLQLRRITHSEAAMINIEFPGAFIPFRQVAIIRKNRGAMGFIGKIMPDEKKRDKDFWDYDLTPPLSELLLRCSRQKATEPKDKIFALITLSYEARIANSSSKLFFDPYSTTLPVVSTISSIDYGMEAHELYIKIAMKTLTNESSLVHRAPLILLPSAGIGNWRKVEPIPSWVADWSSLPEAILLSFDHGDVGNYRASGLFSDHWHYNSKLATPLDPEESQHQNEMRNLGLRDCGARQYVHLGPEPYTIVLQGMHVDRIKSVVEQTYDPHPAEPDLEVRLMAIIAWFDETLSLARILPHDDNITDKVVLDSYWRTICGNRGVFNGTFENPISEAFIHEYKSQIQLYQRLLHSIQRYSVTSSPRDVQEYENIALEVAHAQVTQFGLAMRQHAGHRCFAITEGGRMALVPQLSKPGDLICIFKGAQTPMLLRKNILEGENEVRSRLDPSMWQKWFDEMYPFPSLMAPAPPSVSVLAEKFNLVGECYVHGIMLGEMLSGVDGEAAMEKMFCENFVLV</sequence>
<accession>A0A2J6S5C6</accession>
<evidence type="ECO:0000313" key="3">
    <source>
        <dbReference type="Proteomes" id="UP000235786"/>
    </source>
</evidence>
<dbReference type="Pfam" id="PF06985">
    <property type="entry name" value="HET"/>
    <property type="match status" value="1"/>
</dbReference>
<dbReference type="PANTHER" id="PTHR24148:SF64">
    <property type="entry name" value="HETEROKARYON INCOMPATIBILITY DOMAIN-CONTAINING PROTEIN"/>
    <property type="match status" value="1"/>
</dbReference>
<dbReference type="AlphaFoldDB" id="A0A2J6S5C6"/>
<feature type="domain" description="Heterokaryon incompatibility" evidence="1">
    <location>
        <begin position="82"/>
        <end position="219"/>
    </location>
</feature>